<evidence type="ECO:0000313" key="2">
    <source>
        <dbReference type="Proteomes" id="UP000593571"/>
    </source>
</evidence>
<dbReference type="AlphaFoldDB" id="A0A7J8IMV7"/>
<accession>A0A7J8IMV7</accession>
<protein>
    <submittedName>
        <fullName evidence="1">Uncharacterized protein</fullName>
    </submittedName>
</protein>
<gene>
    <name evidence="1" type="ORF">HJG63_010667</name>
</gene>
<name>A0A7J8IMV7_ROUAE</name>
<dbReference type="EMBL" id="JACASE010000003">
    <property type="protein sequence ID" value="KAF6485479.1"/>
    <property type="molecule type" value="Genomic_DNA"/>
</dbReference>
<comment type="caution">
    <text evidence="1">The sequence shown here is derived from an EMBL/GenBank/DDBJ whole genome shotgun (WGS) entry which is preliminary data.</text>
</comment>
<keyword evidence="2" id="KW-1185">Reference proteome</keyword>
<proteinExistence type="predicted"/>
<sequence length="135" mass="16135">MFTFCCCYSPLYHISNTIYSPYILPHHIGTALESKQTNKRIESSTMLTFPCETGISLHLFIFIHPFNEYCFSAFHDSNSSLKAEIILDKNFFVSFNKILVFFYKYFLHLVRSLSMYFKFCHCNERRKIFHYSFLN</sequence>
<organism evidence="1 2">
    <name type="scientific">Rousettus aegyptiacus</name>
    <name type="common">Egyptian fruit bat</name>
    <name type="synonym">Pteropus aegyptiacus</name>
    <dbReference type="NCBI Taxonomy" id="9407"/>
    <lineage>
        <taxon>Eukaryota</taxon>
        <taxon>Metazoa</taxon>
        <taxon>Chordata</taxon>
        <taxon>Craniata</taxon>
        <taxon>Vertebrata</taxon>
        <taxon>Euteleostomi</taxon>
        <taxon>Mammalia</taxon>
        <taxon>Eutheria</taxon>
        <taxon>Laurasiatheria</taxon>
        <taxon>Chiroptera</taxon>
        <taxon>Yinpterochiroptera</taxon>
        <taxon>Pteropodoidea</taxon>
        <taxon>Pteropodidae</taxon>
        <taxon>Rousettinae</taxon>
        <taxon>Rousettus</taxon>
    </lineage>
</organism>
<reference evidence="1 2" key="1">
    <citation type="journal article" date="2020" name="Nature">
        <title>Six reference-quality genomes reveal evolution of bat adaptations.</title>
        <authorList>
            <person name="Jebb D."/>
            <person name="Huang Z."/>
            <person name="Pippel M."/>
            <person name="Hughes G.M."/>
            <person name="Lavrichenko K."/>
            <person name="Devanna P."/>
            <person name="Winkler S."/>
            <person name="Jermiin L.S."/>
            <person name="Skirmuntt E.C."/>
            <person name="Katzourakis A."/>
            <person name="Burkitt-Gray L."/>
            <person name="Ray D.A."/>
            <person name="Sullivan K.A.M."/>
            <person name="Roscito J.G."/>
            <person name="Kirilenko B.M."/>
            <person name="Davalos L.M."/>
            <person name="Corthals A.P."/>
            <person name="Power M.L."/>
            <person name="Jones G."/>
            <person name="Ransome R.D."/>
            <person name="Dechmann D.K.N."/>
            <person name="Locatelli A.G."/>
            <person name="Puechmaille S.J."/>
            <person name="Fedrigo O."/>
            <person name="Jarvis E.D."/>
            <person name="Hiller M."/>
            <person name="Vernes S.C."/>
            <person name="Myers E.W."/>
            <person name="Teeling E.C."/>
        </authorList>
    </citation>
    <scope>NUCLEOTIDE SEQUENCE [LARGE SCALE GENOMIC DNA]</scope>
    <source>
        <strain evidence="1">MRouAeg1</strain>
        <tissue evidence="1">Muscle</tissue>
    </source>
</reference>
<dbReference type="Proteomes" id="UP000593571">
    <property type="component" value="Unassembled WGS sequence"/>
</dbReference>
<evidence type="ECO:0000313" key="1">
    <source>
        <dbReference type="EMBL" id="KAF6485479.1"/>
    </source>
</evidence>